<protein>
    <submittedName>
        <fullName evidence="2">Uncharacterized protein</fullName>
    </submittedName>
</protein>
<proteinExistence type="predicted"/>
<dbReference type="RefSeq" id="WP_183814674.1">
    <property type="nucleotide sequence ID" value="NZ_JACHOB010000001.1"/>
</dbReference>
<evidence type="ECO:0000313" key="2">
    <source>
        <dbReference type="EMBL" id="MBB4657510.1"/>
    </source>
</evidence>
<reference evidence="2 3" key="1">
    <citation type="submission" date="2020-08" db="EMBL/GenBank/DDBJ databases">
        <title>Genomic Encyclopedia of Type Strains, Phase IV (KMG-IV): sequencing the most valuable type-strain genomes for metagenomic binning, comparative biology and taxonomic classification.</title>
        <authorList>
            <person name="Goeker M."/>
        </authorList>
    </citation>
    <scope>NUCLEOTIDE SEQUENCE [LARGE SCALE GENOMIC DNA]</scope>
    <source>
        <strain evidence="2 3">DSM 102850</strain>
    </source>
</reference>
<name>A0A840I071_9PROT</name>
<dbReference type="Proteomes" id="UP000563524">
    <property type="component" value="Unassembled WGS sequence"/>
</dbReference>
<dbReference type="AlphaFoldDB" id="A0A840I071"/>
<keyword evidence="1" id="KW-1133">Transmembrane helix</keyword>
<keyword evidence="1" id="KW-0812">Transmembrane</keyword>
<gene>
    <name evidence="2" type="ORF">GGQ59_000010</name>
</gene>
<keyword evidence="1" id="KW-0472">Membrane</keyword>
<evidence type="ECO:0000313" key="3">
    <source>
        <dbReference type="Proteomes" id="UP000563524"/>
    </source>
</evidence>
<dbReference type="EMBL" id="JACHOB010000001">
    <property type="protein sequence ID" value="MBB4657510.1"/>
    <property type="molecule type" value="Genomic_DNA"/>
</dbReference>
<accession>A0A840I071</accession>
<evidence type="ECO:0000256" key="1">
    <source>
        <dbReference type="SAM" id="Phobius"/>
    </source>
</evidence>
<comment type="caution">
    <text evidence="2">The sequence shown here is derived from an EMBL/GenBank/DDBJ whole genome shotgun (WGS) entry which is preliminary data.</text>
</comment>
<feature type="transmembrane region" description="Helical" evidence="1">
    <location>
        <begin position="33"/>
        <end position="54"/>
    </location>
</feature>
<keyword evidence="3" id="KW-1185">Reference proteome</keyword>
<feature type="transmembrane region" description="Helical" evidence="1">
    <location>
        <begin position="119"/>
        <end position="137"/>
    </location>
</feature>
<sequence>MKFGSREWHLKRTDDSIVRRNGDLKSSREFRAWALLGTFALTATPLVTSIVWWMKEGAWIEADLQTFGMLLTGKTPFGEQPFSIVDLVEIDHVAIESKVAEDAWFIERVLRRALWDSPLGVLTFFFAFYVLNLLTIVRERSIERILFNLGRRRSDLVAQATDRAQPST</sequence>
<organism evidence="2 3">
    <name type="scientific">Parvularcula dongshanensis</name>
    <dbReference type="NCBI Taxonomy" id="1173995"/>
    <lineage>
        <taxon>Bacteria</taxon>
        <taxon>Pseudomonadati</taxon>
        <taxon>Pseudomonadota</taxon>
        <taxon>Alphaproteobacteria</taxon>
        <taxon>Parvularculales</taxon>
        <taxon>Parvularculaceae</taxon>
        <taxon>Parvularcula</taxon>
    </lineage>
</organism>